<organism evidence="1 2">
    <name type="scientific">Caballeronia pedi</name>
    <dbReference type="NCBI Taxonomy" id="1777141"/>
    <lineage>
        <taxon>Bacteria</taxon>
        <taxon>Pseudomonadati</taxon>
        <taxon>Pseudomonadota</taxon>
        <taxon>Betaproteobacteria</taxon>
        <taxon>Burkholderiales</taxon>
        <taxon>Burkholderiaceae</taxon>
        <taxon>Caballeronia</taxon>
    </lineage>
</organism>
<dbReference type="AlphaFoldDB" id="A0A157ZV99"/>
<dbReference type="RefSeq" id="WP_208635615.1">
    <property type="nucleotide sequence ID" value="NZ_FCOE02000003.1"/>
</dbReference>
<name>A0A157ZV99_9BURK</name>
<comment type="caution">
    <text evidence="1">The sequence shown here is derived from an EMBL/GenBank/DDBJ whole genome shotgun (WGS) entry which is preliminary data.</text>
</comment>
<proteinExistence type="predicted"/>
<evidence type="ECO:0000313" key="2">
    <source>
        <dbReference type="Proteomes" id="UP000054911"/>
    </source>
</evidence>
<dbReference type="STRING" id="1777141.AWB80_01344"/>
<sequence length="107" mass="12393">MDTLANRFDALANEMNEFYSLEFLSDYDEYEKNKKIKSNIIQLIIDAENYGDTSIREGAVNLLFDNTGCQEDFEILEQLFAPLFASGILDKKLLEDRLKQSPLSRWS</sequence>
<dbReference type="Proteomes" id="UP000054911">
    <property type="component" value="Unassembled WGS sequence"/>
</dbReference>
<gene>
    <name evidence="1" type="ORF">AWB80_01344</name>
</gene>
<accession>A0A157ZV99</accession>
<dbReference type="EMBL" id="FCOE02000003">
    <property type="protein sequence ID" value="SAK49409.1"/>
    <property type="molecule type" value="Genomic_DNA"/>
</dbReference>
<keyword evidence="2" id="KW-1185">Reference proteome</keyword>
<evidence type="ECO:0000313" key="1">
    <source>
        <dbReference type="EMBL" id="SAK49409.1"/>
    </source>
</evidence>
<protein>
    <submittedName>
        <fullName evidence="1">Uncharacterized protein</fullName>
    </submittedName>
</protein>
<reference evidence="1" key="1">
    <citation type="submission" date="2016-01" db="EMBL/GenBank/DDBJ databases">
        <authorList>
            <person name="Peeters C."/>
        </authorList>
    </citation>
    <scope>NUCLEOTIDE SEQUENCE [LARGE SCALE GENOMIC DNA]</scope>
    <source>
        <strain evidence="1">LMG 29323</strain>
    </source>
</reference>